<organism evidence="1 2">
    <name type="scientific">Devosia elaeis</name>
    <dbReference type="NCBI Taxonomy" id="1770058"/>
    <lineage>
        <taxon>Bacteria</taxon>
        <taxon>Pseudomonadati</taxon>
        <taxon>Pseudomonadota</taxon>
        <taxon>Alphaproteobacteria</taxon>
        <taxon>Hyphomicrobiales</taxon>
        <taxon>Devosiaceae</taxon>
        <taxon>Devosia</taxon>
    </lineage>
</organism>
<evidence type="ECO:0000313" key="1">
    <source>
        <dbReference type="EMBL" id="OAM82330.1"/>
    </source>
</evidence>
<dbReference type="Proteomes" id="UP000078389">
    <property type="component" value="Unassembled WGS sequence"/>
</dbReference>
<dbReference type="RefSeq" id="WP_067450760.1">
    <property type="nucleotide sequence ID" value="NZ_LVVY01000024.1"/>
</dbReference>
<protein>
    <submittedName>
        <fullName evidence="1">Uncharacterized protein</fullName>
    </submittedName>
</protein>
<dbReference type="EMBL" id="LVVY01000024">
    <property type="protein sequence ID" value="OAM82330.1"/>
    <property type="molecule type" value="Genomic_DNA"/>
</dbReference>
<evidence type="ECO:0000313" key="2">
    <source>
        <dbReference type="Proteomes" id="UP000078389"/>
    </source>
</evidence>
<accession>A0A178I6A9</accession>
<name>A0A178I6A9_9HYPH</name>
<comment type="caution">
    <text evidence="1">The sequence shown here is derived from an EMBL/GenBank/DDBJ whole genome shotgun (WGS) entry which is preliminary data.</text>
</comment>
<dbReference type="AlphaFoldDB" id="A0A178I6A9"/>
<gene>
    <name evidence="1" type="ORF">A3840_01385</name>
</gene>
<sequence>MSLELIDIALAERQPHPRLEHRVTGKVKAVLAETIGGQQIRHELLVPVWLDVRAGMSEEDVELGLMVKAADIVGRLKQHLGAPQG</sequence>
<keyword evidence="2" id="KW-1185">Reference proteome</keyword>
<reference evidence="1 2" key="1">
    <citation type="submission" date="2016-03" db="EMBL/GenBank/DDBJ databases">
        <title>Genome sequencing of Devosia sp. S37.</title>
        <authorList>
            <person name="Mohd Nor M."/>
        </authorList>
    </citation>
    <scope>NUCLEOTIDE SEQUENCE [LARGE SCALE GENOMIC DNA]</scope>
    <source>
        <strain evidence="1 2">S37</strain>
    </source>
</reference>
<proteinExistence type="predicted"/>
<dbReference type="OrthoDB" id="7949457at2"/>